<dbReference type="CDD" id="cd09742">
    <property type="entry name" value="Csm6_III-A"/>
    <property type="match status" value="1"/>
</dbReference>
<feature type="domain" description="SSO1393-like winged-helix" evidence="2">
    <location>
        <begin position="209"/>
        <end position="267"/>
    </location>
</feature>
<gene>
    <name evidence="3" type="ORF">HA332_02975</name>
</gene>
<dbReference type="GeneID" id="1459796"/>
<dbReference type="PIRSF" id="PIRSF014470">
    <property type="entry name" value="UCP014470"/>
    <property type="match status" value="1"/>
</dbReference>
<dbReference type="Pfam" id="PF22165">
    <property type="entry name" value="WHD_SSO1393"/>
    <property type="match status" value="1"/>
</dbReference>
<dbReference type="InterPro" id="IPR054041">
    <property type="entry name" value="WHD_SSO1393"/>
</dbReference>
<dbReference type="NCBIfam" id="TIGR02619">
    <property type="entry name" value="putative CRISPR-associated protein, APE2256 family"/>
    <property type="match status" value="1"/>
</dbReference>
<dbReference type="InterPro" id="IPR016620">
    <property type="entry name" value="SSO1393"/>
</dbReference>
<evidence type="ECO:0000259" key="1">
    <source>
        <dbReference type="Pfam" id="PF09651"/>
    </source>
</evidence>
<dbReference type="OMA" id="CAELNTV"/>
<protein>
    <submittedName>
        <fullName evidence="3">Putative CRISPR-associated protein</fullName>
    </submittedName>
</protein>
<dbReference type="Gene3D" id="1.10.10.1690">
    <property type="entry name" value="Uncharacterised CRISPR-associated protein family, UPF0236"/>
    <property type="match status" value="1"/>
</dbReference>
<dbReference type="AlphaFoldDB" id="A0A832T147"/>
<accession>A0A832T147</accession>
<sequence>MVKVHVCAVGTSLLKNSLDEDSVRKEVEKLGLKDWDKLRFDDDRQNRIKQNFDPLKSLLFNFLKSKGKKASAELDSLFSAFEKLKQTKDEIYVLLYSTNTPNAQLAGEAIKDYLKEEGIRSELVTVSTISSEETFYKRIEDLFDKVVYKILKFKEQGDYVYINATSGLKPETIFLTLAGLLAGADLIYYKYQEFDEVVILPSPPITISPKYLELLIRFANSGYTLSEMRAEELGIPVRILEEKNLVERKGEDAYRLKDWIRKLLGIYLPIGIQNNYYKVIVEGEGEKVFYNEVEAYDFMEKKRKEGKKVRVEVPDKVYFLGL</sequence>
<dbReference type="EMBL" id="DUJO01000013">
    <property type="protein sequence ID" value="HII73362.1"/>
    <property type="molecule type" value="Genomic_DNA"/>
</dbReference>
<dbReference type="NCBIfam" id="NF040951">
    <property type="entry name" value="CRSPR_nucase"/>
    <property type="match status" value="1"/>
</dbReference>
<dbReference type="Proteomes" id="UP000646844">
    <property type="component" value="Unassembled WGS sequence"/>
</dbReference>
<dbReference type="InterPro" id="IPR013442">
    <property type="entry name" value="SSO1393-like"/>
</dbReference>
<reference evidence="3" key="1">
    <citation type="journal article" date="2020" name="bioRxiv">
        <title>A rank-normalized archaeal taxonomy based on genome phylogeny resolves widespread incomplete and uneven classifications.</title>
        <authorList>
            <person name="Rinke C."/>
            <person name="Chuvochina M."/>
            <person name="Mussig A.J."/>
            <person name="Chaumeil P.-A."/>
            <person name="Waite D.W."/>
            <person name="Whitman W.B."/>
            <person name="Parks D.H."/>
            <person name="Hugenholtz P."/>
        </authorList>
    </citation>
    <scope>NUCLEOTIDE SEQUENCE</scope>
    <source>
        <strain evidence="3">UBA8838</strain>
    </source>
</reference>
<dbReference type="Gene3D" id="3.40.50.10770">
    <property type="entry name" value="Hypothetical protein VC1899 like domain (Restriction endonuclease-like)"/>
    <property type="match status" value="1"/>
</dbReference>
<dbReference type="Gene3D" id="1.10.196.30">
    <property type="match status" value="1"/>
</dbReference>
<comment type="caution">
    <text evidence="3">The sequence shown here is derived from an EMBL/GenBank/DDBJ whole genome shotgun (WGS) entry which is preliminary data.</text>
</comment>
<evidence type="ECO:0000313" key="4">
    <source>
        <dbReference type="Proteomes" id="UP000646844"/>
    </source>
</evidence>
<proteinExistence type="predicted"/>
<dbReference type="Pfam" id="PF09651">
    <property type="entry name" value="Cas_APE2256"/>
    <property type="match status" value="1"/>
</dbReference>
<dbReference type="RefSeq" id="WP_010979809.1">
    <property type="nucleotide sequence ID" value="NZ_BAABQO010000013.1"/>
</dbReference>
<organism evidence="3 4">
    <name type="scientific">Sulfurisphaera tokodaii</name>
    <dbReference type="NCBI Taxonomy" id="111955"/>
    <lineage>
        <taxon>Archaea</taxon>
        <taxon>Thermoproteota</taxon>
        <taxon>Thermoprotei</taxon>
        <taxon>Sulfolobales</taxon>
        <taxon>Sulfolobaceae</taxon>
        <taxon>Sulfurisphaera</taxon>
    </lineage>
</organism>
<name>A0A832T147_9CREN</name>
<evidence type="ECO:0000259" key="2">
    <source>
        <dbReference type="Pfam" id="PF22165"/>
    </source>
</evidence>
<evidence type="ECO:0000313" key="3">
    <source>
        <dbReference type="EMBL" id="HII73362.1"/>
    </source>
</evidence>
<feature type="domain" description="CRISPR system ring nuclease SSO1393-like" evidence="1">
    <location>
        <begin position="68"/>
        <end position="202"/>
    </location>
</feature>